<dbReference type="AlphaFoldDB" id="A0A811V1T6"/>
<feature type="domain" description="Chitin-binding type-2" evidence="7">
    <location>
        <begin position="135"/>
        <end position="195"/>
    </location>
</feature>
<keyword evidence="5" id="KW-0325">Glycoprotein</keyword>
<name>A0A811V1T6_CERCA</name>
<dbReference type="PROSITE" id="PS50940">
    <property type="entry name" value="CHIT_BIND_II"/>
    <property type="match status" value="4"/>
</dbReference>
<comment type="caution">
    <text evidence="8">The sequence shown here is derived from an EMBL/GenBank/DDBJ whole genome shotgun (WGS) entry which is preliminary data.</text>
</comment>
<dbReference type="SUPFAM" id="SSF57625">
    <property type="entry name" value="Invertebrate chitin-binding proteins"/>
    <property type="match status" value="4"/>
</dbReference>
<feature type="chain" id="PRO_5032325851" evidence="6">
    <location>
        <begin position="22"/>
        <end position="271"/>
    </location>
</feature>
<dbReference type="SMART" id="SM00494">
    <property type="entry name" value="ChtBD2"/>
    <property type="match status" value="4"/>
</dbReference>
<keyword evidence="4" id="KW-1015">Disulfide bond</keyword>
<evidence type="ECO:0000256" key="3">
    <source>
        <dbReference type="ARBA" id="ARBA00022737"/>
    </source>
</evidence>
<feature type="domain" description="Chitin-binding type-2" evidence="7">
    <location>
        <begin position="216"/>
        <end position="271"/>
    </location>
</feature>
<dbReference type="PANTHER" id="PTHR23301:SF0">
    <property type="entry name" value="CHITIN-BINDING TYPE-2 DOMAIN-CONTAINING PROTEIN-RELATED"/>
    <property type="match status" value="1"/>
</dbReference>
<dbReference type="Gene3D" id="2.170.140.10">
    <property type="entry name" value="Chitin binding domain"/>
    <property type="match status" value="4"/>
</dbReference>
<dbReference type="InterPro" id="IPR036508">
    <property type="entry name" value="Chitin-bd_dom_sf"/>
</dbReference>
<dbReference type="InterPro" id="IPR051940">
    <property type="entry name" value="Chitin_bind-dev_reg"/>
</dbReference>
<dbReference type="OrthoDB" id="6020543at2759"/>
<organism evidence="8 9">
    <name type="scientific">Ceratitis capitata</name>
    <name type="common">Mediterranean fruit fly</name>
    <name type="synonym">Tephritis capitata</name>
    <dbReference type="NCBI Taxonomy" id="7213"/>
    <lineage>
        <taxon>Eukaryota</taxon>
        <taxon>Metazoa</taxon>
        <taxon>Ecdysozoa</taxon>
        <taxon>Arthropoda</taxon>
        <taxon>Hexapoda</taxon>
        <taxon>Insecta</taxon>
        <taxon>Pterygota</taxon>
        <taxon>Neoptera</taxon>
        <taxon>Endopterygota</taxon>
        <taxon>Diptera</taxon>
        <taxon>Brachycera</taxon>
        <taxon>Muscomorpha</taxon>
        <taxon>Tephritoidea</taxon>
        <taxon>Tephritidae</taxon>
        <taxon>Ceratitis</taxon>
        <taxon>Ceratitis</taxon>
    </lineage>
</organism>
<proteinExistence type="predicted"/>
<evidence type="ECO:0000313" key="8">
    <source>
        <dbReference type="EMBL" id="CAD7005522.1"/>
    </source>
</evidence>
<dbReference type="GO" id="GO:0005576">
    <property type="term" value="C:extracellular region"/>
    <property type="evidence" value="ECO:0007669"/>
    <property type="project" value="InterPro"/>
</dbReference>
<keyword evidence="9" id="KW-1185">Reference proteome</keyword>
<sequence length="271" mass="29198">MNRFYAIGLLAFTALVATTQAASSINLCEGAADNIFVADITNCSNYYICINGEPIAQQCRDKYYFDASSQSCLPSNGGCLVCDPNKLTSVALSRTCNKYALCFAGTPLLQQCADNLQFNPNLGACDLPKNVDCVSNYCSIYDSPESIVYVASASSCSKYFVCMNGQPQNQTCVGGLYFNPSCNCCDLPAKVNCTITNTGRTRSLQTAAMIAPRMVDITCPSEGVHQIAHPNPNQYYMCVNGKGALMTCAASLVYDKEVGACRRPADILKKH</sequence>
<feature type="domain" description="Chitin-binding type-2" evidence="7">
    <location>
        <begin position="82"/>
        <end position="133"/>
    </location>
</feature>
<evidence type="ECO:0000259" key="7">
    <source>
        <dbReference type="PROSITE" id="PS50940"/>
    </source>
</evidence>
<dbReference type="Proteomes" id="UP000606786">
    <property type="component" value="Unassembled WGS sequence"/>
</dbReference>
<evidence type="ECO:0000256" key="5">
    <source>
        <dbReference type="ARBA" id="ARBA00023180"/>
    </source>
</evidence>
<gene>
    <name evidence="8" type="ORF">CCAP1982_LOCUS13882</name>
</gene>
<evidence type="ECO:0000313" key="9">
    <source>
        <dbReference type="Proteomes" id="UP000606786"/>
    </source>
</evidence>
<feature type="signal peptide" evidence="6">
    <location>
        <begin position="1"/>
        <end position="21"/>
    </location>
</feature>
<keyword evidence="1" id="KW-0147">Chitin-binding</keyword>
<feature type="domain" description="Chitin-binding type-2" evidence="7">
    <location>
        <begin position="25"/>
        <end position="81"/>
    </location>
</feature>
<evidence type="ECO:0000256" key="2">
    <source>
        <dbReference type="ARBA" id="ARBA00022729"/>
    </source>
</evidence>
<dbReference type="InterPro" id="IPR002557">
    <property type="entry name" value="Chitin-bd_dom"/>
</dbReference>
<dbReference type="GO" id="GO:0008061">
    <property type="term" value="F:chitin binding"/>
    <property type="evidence" value="ECO:0007669"/>
    <property type="project" value="UniProtKB-KW"/>
</dbReference>
<evidence type="ECO:0000256" key="6">
    <source>
        <dbReference type="SAM" id="SignalP"/>
    </source>
</evidence>
<keyword evidence="2 6" id="KW-0732">Signal</keyword>
<evidence type="ECO:0000256" key="1">
    <source>
        <dbReference type="ARBA" id="ARBA00022669"/>
    </source>
</evidence>
<accession>A0A811V1T6</accession>
<dbReference type="PANTHER" id="PTHR23301">
    <property type="entry name" value="CHITIN BINDING PERITROPHIN-A"/>
    <property type="match status" value="1"/>
</dbReference>
<evidence type="ECO:0000256" key="4">
    <source>
        <dbReference type="ARBA" id="ARBA00023157"/>
    </source>
</evidence>
<dbReference type="EMBL" id="CAJHJT010000034">
    <property type="protein sequence ID" value="CAD7005522.1"/>
    <property type="molecule type" value="Genomic_DNA"/>
</dbReference>
<keyword evidence="3" id="KW-0677">Repeat</keyword>
<reference evidence="8" key="1">
    <citation type="submission" date="2020-11" db="EMBL/GenBank/DDBJ databases">
        <authorList>
            <person name="Whitehead M."/>
        </authorList>
    </citation>
    <scope>NUCLEOTIDE SEQUENCE</scope>
    <source>
        <strain evidence="8">EGII</strain>
    </source>
</reference>
<protein>
    <submittedName>
        <fullName evidence="8">(Mediterranean fruit fly) hypothetical protein</fullName>
    </submittedName>
</protein>
<dbReference type="Pfam" id="PF01607">
    <property type="entry name" value="CBM_14"/>
    <property type="match status" value="4"/>
</dbReference>